<dbReference type="Proteomes" id="UP000197068">
    <property type="component" value="Unassembled WGS sequence"/>
</dbReference>
<reference evidence="1 2" key="1">
    <citation type="submission" date="2017-06" db="EMBL/GenBank/DDBJ databases">
        <title>Whole Genome Sequences of Colwellia marinimaniae MTCD1.</title>
        <authorList>
            <person name="Kusumoto H."/>
            <person name="Inoue M."/>
            <person name="Tanikawa K."/>
            <person name="Maeji H."/>
            <person name="Cameron J.H."/>
            <person name="Bartlett D.H."/>
        </authorList>
    </citation>
    <scope>NUCLEOTIDE SEQUENCE [LARGE SCALE GENOMIC DNA]</scope>
    <source>
        <strain evidence="1 2">MTCD1</strain>
    </source>
</reference>
<evidence type="ECO:0008006" key="3">
    <source>
        <dbReference type="Google" id="ProtNLM"/>
    </source>
</evidence>
<evidence type="ECO:0000313" key="2">
    <source>
        <dbReference type="Proteomes" id="UP000197068"/>
    </source>
</evidence>
<evidence type="ECO:0000313" key="1">
    <source>
        <dbReference type="EMBL" id="GAW95527.1"/>
    </source>
</evidence>
<sequence length="63" mass="7103">MAHMKSKIKFCLFLYIEKSTFLFSAAMHQAIIVNIASIFDGDTGRLLKCQNQIYCGCITPKAK</sequence>
<accession>A0ABQ0MTI5</accession>
<proteinExistence type="predicted"/>
<gene>
    <name evidence="1" type="ORF">MTCD1_01130</name>
</gene>
<organism evidence="1 2">
    <name type="scientific">Colwellia marinimaniae</name>
    <dbReference type="NCBI Taxonomy" id="1513592"/>
    <lineage>
        <taxon>Bacteria</taxon>
        <taxon>Pseudomonadati</taxon>
        <taxon>Pseudomonadota</taxon>
        <taxon>Gammaproteobacteria</taxon>
        <taxon>Alteromonadales</taxon>
        <taxon>Colwelliaceae</taxon>
        <taxon>Colwellia</taxon>
    </lineage>
</organism>
<protein>
    <recommendedName>
        <fullName evidence="3">Secreted protein</fullName>
    </recommendedName>
</protein>
<name>A0ABQ0MTI5_9GAMM</name>
<dbReference type="EMBL" id="BDQM01000006">
    <property type="protein sequence ID" value="GAW95527.1"/>
    <property type="molecule type" value="Genomic_DNA"/>
</dbReference>
<keyword evidence="2" id="KW-1185">Reference proteome</keyword>
<comment type="caution">
    <text evidence="1">The sequence shown here is derived from an EMBL/GenBank/DDBJ whole genome shotgun (WGS) entry which is preliminary data.</text>
</comment>